<dbReference type="AlphaFoldDB" id="A0A1L9PRT1"/>
<dbReference type="Gene3D" id="3.40.50.1820">
    <property type="entry name" value="alpha/beta hydrolase"/>
    <property type="match status" value="1"/>
</dbReference>
<accession>A0A1L9PRT1</accession>
<dbReference type="STRING" id="1036611.A0A1L9PRT1"/>
<gene>
    <name evidence="4" type="ORF">ASPVEDRAFT_43704</name>
</gene>
<evidence type="ECO:0000259" key="3">
    <source>
        <dbReference type="Pfam" id="PF03959"/>
    </source>
</evidence>
<proteinExistence type="predicted"/>
<dbReference type="PANTHER" id="PTHR48070">
    <property type="entry name" value="ESTERASE OVCA2"/>
    <property type="match status" value="1"/>
</dbReference>
<evidence type="ECO:0000313" key="4">
    <source>
        <dbReference type="EMBL" id="OJJ04244.1"/>
    </source>
</evidence>
<keyword evidence="5" id="KW-1185">Reference proteome</keyword>
<dbReference type="VEuPathDB" id="FungiDB:ASPVEDRAFT_43704"/>
<dbReference type="Proteomes" id="UP000184073">
    <property type="component" value="Unassembled WGS sequence"/>
</dbReference>
<dbReference type="GO" id="GO:0005634">
    <property type="term" value="C:nucleus"/>
    <property type="evidence" value="ECO:0007669"/>
    <property type="project" value="TreeGrafter"/>
</dbReference>
<dbReference type="RefSeq" id="XP_040670006.1">
    <property type="nucleotide sequence ID" value="XM_040812883.1"/>
</dbReference>
<protein>
    <recommendedName>
        <fullName evidence="3">Serine hydrolase domain-containing protein</fullName>
    </recommendedName>
</protein>
<dbReference type="OrthoDB" id="2094269at2759"/>
<feature type="compositionally biased region" description="Basic and acidic residues" evidence="2">
    <location>
        <begin position="121"/>
        <end position="136"/>
    </location>
</feature>
<feature type="region of interest" description="Disordered" evidence="2">
    <location>
        <begin position="117"/>
        <end position="137"/>
    </location>
</feature>
<dbReference type="PANTHER" id="PTHR48070:SF7">
    <property type="entry name" value="SERINE HYDROLASE FSH DOMAIN-CONTAINING PROTEIN-RELATED"/>
    <property type="match status" value="1"/>
</dbReference>
<dbReference type="GeneID" id="63728394"/>
<dbReference type="SUPFAM" id="SSF53474">
    <property type="entry name" value="alpha/beta-Hydrolases"/>
    <property type="match status" value="1"/>
</dbReference>
<dbReference type="GO" id="GO:0016787">
    <property type="term" value="F:hydrolase activity"/>
    <property type="evidence" value="ECO:0007669"/>
    <property type="project" value="UniProtKB-KW"/>
</dbReference>
<dbReference type="GO" id="GO:0005737">
    <property type="term" value="C:cytoplasm"/>
    <property type="evidence" value="ECO:0007669"/>
    <property type="project" value="TreeGrafter"/>
</dbReference>
<dbReference type="EMBL" id="KV878131">
    <property type="protein sequence ID" value="OJJ04244.1"/>
    <property type="molecule type" value="Genomic_DNA"/>
</dbReference>
<dbReference type="InterPro" id="IPR005645">
    <property type="entry name" value="FSH-like_dom"/>
</dbReference>
<evidence type="ECO:0000313" key="5">
    <source>
        <dbReference type="Proteomes" id="UP000184073"/>
    </source>
</evidence>
<keyword evidence="1" id="KW-0378">Hydrolase</keyword>
<reference evidence="5" key="1">
    <citation type="journal article" date="2017" name="Genome Biol.">
        <title>Comparative genomics reveals high biological diversity and specific adaptations in the industrially and medically important fungal genus Aspergillus.</title>
        <authorList>
            <person name="de Vries R.P."/>
            <person name="Riley R."/>
            <person name="Wiebenga A."/>
            <person name="Aguilar-Osorio G."/>
            <person name="Amillis S."/>
            <person name="Uchima C.A."/>
            <person name="Anderluh G."/>
            <person name="Asadollahi M."/>
            <person name="Askin M."/>
            <person name="Barry K."/>
            <person name="Battaglia E."/>
            <person name="Bayram O."/>
            <person name="Benocci T."/>
            <person name="Braus-Stromeyer S.A."/>
            <person name="Caldana C."/>
            <person name="Canovas D."/>
            <person name="Cerqueira G.C."/>
            <person name="Chen F."/>
            <person name="Chen W."/>
            <person name="Choi C."/>
            <person name="Clum A."/>
            <person name="Dos Santos R.A."/>
            <person name="Damasio A.R."/>
            <person name="Diallinas G."/>
            <person name="Emri T."/>
            <person name="Fekete E."/>
            <person name="Flipphi M."/>
            <person name="Freyberg S."/>
            <person name="Gallo A."/>
            <person name="Gournas C."/>
            <person name="Habgood R."/>
            <person name="Hainaut M."/>
            <person name="Harispe M.L."/>
            <person name="Henrissat B."/>
            <person name="Hilden K.S."/>
            <person name="Hope R."/>
            <person name="Hossain A."/>
            <person name="Karabika E."/>
            <person name="Karaffa L."/>
            <person name="Karanyi Z."/>
            <person name="Krasevec N."/>
            <person name="Kuo A."/>
            <person name="Kusch H."/>
            <person name="LaButti K."/>
            <person name="Lagendijk E.L."/>
            <person name="Lapidus A."/>
            <person name="Levasseur A."/>
            <person name="Lindquist E."/>
            <person name="Lipzen A."/>
            <person name="Logrieco A.F."/>
            <person name="MacCabe A."/>
            <person name="Maekelae M.R."/>
            <person name="Malavazi I."/>
            <person name="Melin P."/>
            <person name="Meyer V."/>
            <person name="Mielnichuk N."/>
            <person name="Miskei M."/>
            <person name="Molnar A.P."/>
            <person name="Mule G."/>
            <person name="Ngan C.Y."/>
            <person name="Orejas M."/>
            <person name="Orosz E."/>
            <person name="Ouedraogo J.P."/>
            <person name="Overkamp K.M."/>
            <person name="Park H.-S."/>
            <person name="Perrone G."/>
            <person name="Piumi F."/>
            <person name="Punt P.J."/>
            <person name="Ram A.F."/>
            <person name="Ramon A."/>
            <person name="Rauscher S."/>
            <person name="Record E."/>
            <person name="Riano-Pachon D.M."/>
            <person name="Robert V."/>
            <person name="Roehrig J."/>
            <person name="Ruller R."/>
            <person name="Salamov A."/>
            <person name="Salih N.S."/>
            <person name="Samson R.A."/>
            <person name="Sandor E."/>
            <person name="Sanguinetti M."/>
            <person name="Schuetze T."/>
            <person name="Sepcic K."/>
            <person name="Shelest E."/>
            <person name="Sherlock G."/>
            <person name="Sophianopoulou V."/>
            <person name="Squina F.M."/>
            <person name="Sun H."/>
            <person name="Susca A."/>
            <person name="Todd R.B."/>
            <person name="Tsang A."/>
            <person name="Unkles S.E."/>
            <person name="van de Wiele N."/>
            <person name="van Rossen-Uffink D."/>
            <person name="Oliveira J.V."/>
            <person name="Vesth T.C."/>
            <person name="Visser J."/>
            <person name="Yu J.-H."/>
            <person name="Zhou M."/>
            <person name="Andersen M.R."/>
            <person name="Archer D.B."/>
            <person name="Baker S.E."/>
            <person name="Benoit I."/>
            <person name="Brakhage A.A."/>
            <person name="Braus G.H."/>
            <person name="Fischer R."/>
            <person name="Frisvad J.C."/>
            <person name="Goldman G.H."/>
            <person name="Houbraken J."/>
            <person name="Oakley B."/>
            <person name="Pocsi I."/>
            <person name="Scazzocchio C."/>
            <person name="Seiboth B."/>
            <person name="vanKuyk P.A."/>
            <person name="Wortman J."/>
            <person name="Dyer P.S."/>
            <person name="Grigoriev I.V."/>
        </authorList>
    </citation>
    <scope>NUCLEOTIDE SEQUENCE [LARGE SCALE GENOMIC DNA]</scope>
    <source>
        <strain evidence="5">CBS 583.65</strain>
    </source>
</reference>
<dbReference type="InterPro" id="IPR050593">
    <property type="entry name" value="LovG"/>
</dbReference>
<evidence type="ECO:0000256" key="2">
    <source>
        <dbReference type="SAM" id="MobiDB-lite"/>
    </source>
</evidence>
<dbReference type="InterPro" id="IPR029058">
    <property type="entry name" value="AB_hydrolase_fold"/>
</dbReference>
<evidence type="ECO:0000256" key="1">
    <source>
        <dbReference type="ARBA" id="ARBA00022801"/>
    </source>
</evidence>
<organism evidence="4 5">
    <name type="scientific">Aspergillus versicolor CBS 583.65</name>
    <dbReference type="NCBI Taxonomy" id="1036611"/>
    <lineage>
        <taxon>Eukaryota</taxon>
        <taxon>Fungi</taxon>
        <taxon>Dikarya</taxon>
        <taxon>Ascomycota</taxon>
        <taxon>Pezizomycotina</taxon>
        <taxon>Eurotiomycetes</taxon>
        <taxon>Eurotiomycetidae</taxon>
        <taxon>Eurotiales</taxon>
        <taxon>Aspergillaceae</taxon>
        <taxon>Aspergillus</taxon>
        <taxon>Aspergillus subgen. Nidulantes</taxon>
    </lineage>
</organism>
<dbReference type="Pfam" id="PF03959">
    <property type="entry name" value="FSH1"/>
    <property type="match status" value="1"/>
</dbReference>
<feature type="domain" description="Serine hydrolase" evidence="3">
    <location>
        <begin position="1"/>
        <end position="291"/>
    </location>
</feature>
<dbReference type="GO" id="GO:0019748">
    <property type="term" value="P:secondary metabolic process"/>
    <property type="evidence" value="ECO:0007669"/>
    <property type="project" value="TreeGrafter"/>
</dbReference>
<name>A0A1L9PRT1_ASPVE</name>
<sequence length="309" mass="33829">MKVLCLHGRGTSGAIFKSQTSSVRSRLTDLNLDFDFLDGPYPCSPAPGIELFYPGPYYSYFAETPQNTAFETIESTHEWLSDIISQRGPYDLVLTFSQGAALAAGMLLVHEMDSQAQSHFPEAETESRHGHADKSTRKPPFKSAIFICGGAPLALLEHVGYIIHAATKERDLASRVALSSMAGSAAILSRGSARWTANGLDMTFPSTTTSSPYSYNQLSNGSLQLTFNKEDEIRREISRRGGVKISIPTVHIYGERDPRYIAGIQLSEVCEKARRKVYNHGGGHEIPRFEAVSGAIADLVRWAVRAAGE</sequence>